<proteinExistence type="predicted"/>
<dbReference type="EMBL" id="NEFX01000020">
    <property type="protein sequence ID" value="OTW30373.1"/>
    <property type="molecule type" value="Genomic_DNA"/>
</dbReference>
<dbReference type="RefSeq" id="WP_031838454.1">
    <property type="nucleotide sequence ID" value="NZ_CP009623.1"/>
</dbReference>
<reference evidence="1 2" key="1">
    <citation type="submission" date="2017-04" db="EMBL/GenBank/DDBJ databases">
        <title>Staphylococcus agnetis, a potential pathogen in the broiler production.</title>
        <authorList>
            <person name="Poulsen L."/>
        </authorList>
    </citation>
    <scope>NUCLEOTIDE SEQUENCE [LARGE SCALE GENOMIC DNA]</scope>
    <source>
        <strain evidence="1 2">723_310714_2_2_spleen</strain>
    </source>
</reference>
<keyword evidence="2" id="KW-1185">Reference proteome</keyword>
<name>A0ABX3Z1S8_9STAP</name>
<gene>
    <name evidence="1" type="ORF">B9M88_10500</name>
</gene>
<comment type="caution">
    <text evidence="1">The sequence shown here is derived from an EMBL/GenBank/DDBJ whole genome shotgun (WGS) entry which is preliminary data.</text>
</comment>
<accession>A0ABX3Z1S8</accession>
<sequence>MEIYFDECETFHFLTKKDMRRDLGVYIYVLASESLGQTVIVHSKKEYNFDYLAPVKLKGVSLYDFEVTLYSEELL</sequence>
<dbReference type="Proteomes" id="UP000195208">
    <property type="component" value="Unassembled WGS sequence"/>
</dbReference>
<protein>
    <submittedName>
        <fullName evidence="1">Uncharacterized protein</fullName>
    </submittedName>
</protein>
<evidence type="ECO:0000313" key="2">
    <source>
        <dbReference type="Proteomes" id="UP000195208"/>
    </source>
</evidence>
<organism evidence="1 2">
    <name type="scientific">Staphylococcus agnetis</name>
    <dbReference type="NCBI Taxonomy" id="985762"/>
    <lineage>
        <taxon>Bacteria</taxon>
        <taxon>Bacillati</taxon>
        <taxon>Bacillota</taxon>
        <taxon>Bacilli</taxon>
        <taxon>Bacillales</taxon>
        <taxon>Staphylococcaceae</taxon>
        <taxon>Staphylococcus</taxon>
    </lineage>
</organism>
<evidence type="ECO:0000313" key="1">
    <source>
        <dbReference type="EMBL" id="OTW30373.1"/>
    </source>
</evidence>